<keyword evidence="3" id="KW-1185">Reference proteome</keyword>
<evidence type="ECO:0000313" key="3">
    <source>
        <dbReference type="Proteomes" id="UP001056035"/>
    </source>
</evidence>
<dbReference type="InterPro" id="IPR010775">
    <property type="entry name" value="DUF1365"/>
</dbReference>
<reference evidence="2 3" key="1">
    <citation type="submission" date="2022-06" db="EMBL/GenBank/DDBJ databases">
        <title>Paraconexibacter antarcticus.</title>
        <authorList>
            <person name="Kim C.S."/>
        </authorList>
    </citation>
    <scope>NUCLEOTIDE SEQUENCE [LARGE SCALE GENOMIC DNA]</scope>
    <source>
        <strain evidence="2 3">02-257</strain>
    </source>
</reference>
<evidence type="ECO:0000256" key="1">
    <source>
        <dbReference type="SAM" id="MobiDB-lite"/>
    </source>
</evidence>
<protein>
    <submittedName>
        <fullName evidence="2">DUF1365 domain-containing protein</fullName>
    </submittedName>
</protein>
<dbReference type="EMBL" id="CP098502">
    <property type="protein sequence ID" value="UTI64247.1"/>
    <property type="molecule type" value="Genomic_DNA"/>
</dbReference>
<proteinExistence type="predicted"/>
<dbReference type="Proteomes" id="UP001056035">
    <property type="component" value="Chromosome"/>
</dbReference>
<gene>
    <name evidence="2" type="ORF">NBH00_23270</name>
</gene>
<dbReference type="PANTHER" id="PTHR33973:SF4">
    <property type="entry name" value="OS07G0153300 PROTEIN"/>
    <property type="match status" value="1"/>
</dbReference>
<feature type="compositionally biased region" description="Low complexity" evidence="1">
    <location>
        <begin position="11"/>
        <end position="24"/>
    </location>
</feature>
<sequence>MSTQLAHRPAARPATRARPGRPAATRSAIYVGTVRHRRHAPVEHAFTHAVGMLYLDLDELDGPAGILEHRPLWSATRRAIGRFRREDYLGDPDVPLKHAVAAEIRRQTGANHRGPVRLLTTPRTFGRAFNPVSFYYCFAQDGERVEFVVAEVTNTPWGERHCYVLDARAPSASPVMRETFAKVFHVSPFMGMDHTYGWSLTVPGDTLSVHIDSAYDDTAAEPGRHAFDATLRLHRRELTAAGLRGLLARFPVQTLRTGFYIYAHAVRLKLKGAPYFAHPEGAKPPLLTLSRRPKSSPR</sequence>
<dbReference type="Pfam" id="PF07103">
    <property type="entry name" value="DUF1365"/>
    <property type="match status" value="1"/>
</dbReference>
<evidence type="ECO:0000313" key="2">
    <source>
        <dbReference type="EMBL" id="UTI64247.1"/>
    </source>
</evidence>
<accession>A0ABY5DTW1</accession>
<feature type="region of interest" description="Disordered" evidence="1">
    <location>
        <begin position="1"/>
        <end position="24"/>
    </location>
</feature>
<organism evidence="2 3">
    <name type="scientific">Paraconexibacter antarcticus</name>
    <dbReference type="NCBI Taxonomy" id="2949664"/>
    <lineage>
        <taxon>Bacteria</taxon>
        <taxon>Bacillati</taxon>
        <taxon>Actinomycetota</taxon>
        <taxon>Thermoleophilia</taxon>
        <taxon>Solirubrobacterales</taxon>
        <taxon>Paraconexibacteraceae</taxon>
        <taxon>Paraconexibacter</taxon>
    </lineage>
</organism>
<dbReference type="PANTHER" id="PTHR33973">
    <property type="entry name" value="OS07G0153300 PROTEIN"/>
    <property type="match status" value="1"/>
</dbReference>
<dbReference type="RefSeq" id="WP_254570958.1">
    <property type="nucleotide sequence ID" value="NZ_CP098502.1"/>
</dbReference>
<name>A0ABY5DTW1_9ACTN</name>